<accession>A0A0M3DI82</accession>
<name>A0A0M3DI82_9FIRM</name>
<evidence type="ECO:0000313" key="3">
    <source>
        <dbReference type="Proteomes" id="UP000034407"/>
    </source>
</evidence>
<dbReference type="EMBL" id="LBBT01000214">
    <property type="protein sequence ID" value="KKY01149.1"/>
    <property type="molecule type" value="Genomic_DNA"/>
</dbReference>
<gene>
    <name evidence="2" type="ORF">VN21_10310</name>
</gene>
<feature type="transmembrane region" description="Helical" evidence="1">
    <location>
        <begin position="120"/>
        <end position="145"/>
    </location>
</feature>
<evidence type="ECO:0000256" key="1">
    <source>
        <dbReference type="SAM" id="Phobius"/>
    </source>
</evidence>
<dbReference type="OrthoDB" id="1751115at2"/>
<dbReference type="RefSeq" id="WP_046823194.1">
    <property type="nucleotide sequence ID" value="NZ_LBBT01000214.1"/>
</dbReference>
<organism evidence="2 3">
    <name type="scientific">Paraclostridium benzoelyticum</name>
    <dbReference type="NCBI Taxonomy" id="1629550"/>
    <lineage>
        <taxon>Bacteria</taxon>
        <taxon>Bacillati</taxon>
        <taxon>Bacillota</taxon>
        <taxon>Clostridia</taxon>
        <taxon>Peptostreptococcales</taxon>
        <taxon>Peptostreptococcaceae</taxon>
        <taxon>Paraclostridium</taxon>
    </lineage>
</organism>
<keyword evidence="1" id="KW-0472">Membrane</keyword>
<reference evidence="2 3" key="1">
    <citation type="submission" date="2015-04" db="EMBL/GenBank/DDBJ databases">
        <title>Microcin producing Clostridium sp. JC272T.</title>
        <authorList>
            <person name="Jyothsna T."/>
            <person name="Sasikala C."/>
            <person name="Ramana C."/>
        </authorList>
    </citation>
    <scope>NUCLEOTIDE SEQUENCE [LARGE SCALE GENOMIC DNA]</scope>
    <source>
        <strain evidence="2 3">JC272</strain>
    </source>
</reference>
<keyword evidence="1" id="KW-0812">Transmembrane</keyword>
<protein>
    <recommendedName>
        <fullName evidence="4">Stage II sporulation protein M</fullName>
    </recommendedName>
</protein>
<feature type="transmembrane region" description="Helical" evidence="1">
    <location>
        <begin position="76"/>
        <end position="99"/>
    </location>
</feature>
<evidence type="ECO:0008006" key="4">
    <source>
        <dbReference type="Google" id="ProtNLM"/>
    </source>
</evidence>
<feature type="transmembrane region" description="Helical" evidence="1">
    <location>
        <begin position="170"/>
        <end position="191"/>
    </location>
</feature>
<comment type="caution">
    <text evidence="2">The sequence shown here is derived from an EMBL/GenBank/DDBJ whole genome shotgun (WGS) entry which is preliminary data.</text>
</comment>
<sequence length="199" mass="22561">MRRVHRRTTLDKISKDMIIISSLFIVFVILGSLLNKIFPQYTEVISHNIAYTNSYYDSGMKIREVLMSNLKMDLSLLAGMSICTLSIILAPVALIIFAVKGLSIGYTINTFIIAMKASSFKMLCVTLIKFSVVLPGMIILALISFKYFEEFIKNVRKQNKTNCTYLMKRYIINSFLIIMISVSAQTILNAISTITLKIF</sequence>
<evidence type="ECO:0000313" key="2">
    <source>
        <dbReference type="EMBL" id="KKY01149.1"/>
    </source>
</evidence>
<dbReference type="Proteomes" id="UP000034407">
    <property type="component" value="Unassembled WGS sequence"/>
</dbReference>
<keyword evidence="3" id="KW-1185">Reference proteome</keyword>
<dbReference type="PATRIC" id="fig|1629550.3.peg.1512"/>
<dbReference type="AlphaFoldDB" id="A0A0M3DI82"/>
<proteinExistence type="predicted"/>
<feature type="transmembrane region" description="Helical" evidence="1">
    <location>
        <begin position="20"/>
        <end position="38"/>
    </location>
</feature>
<keyword evidence="1" id="KW-1133">Transmembrane helix</keyword>